<accession>A0A9K3D3L7</accession>
<evidence type="ECO:0000256" key="1">
    <source>
        <dbReference type="SAM" id="MobiDB-lite"/>
    </source>
</evidence>
<feature type="compositionally biased region" description="Acidic residues" evidence="1">
    <location>
        <begin position="765"/>
        <end position="778"/>
    </location>
</feature>
<dbReference type="AlphaFoldDB" id="A0A9K3D3L7"/>
<name>A0A9K3D3L7_9EUKA</name>
<evidence type="ECO:0000313" key="3">
    <source>
        <dbReference type="Proteomes" id="UP000265618"/>
    </source>
</evidence>
<feature type="region of interest" description="Disordered" evidence="1">
    <location>
        <begin position="752"/>
        <end position="784"/>
    </location>
</feature>
<gene>
    <name evidence="2" type="ORF">KIPB_010804</name>
</gene>
<proteinExistence type="predicted"/>
<feature type="compositionally biased region" description="Low complexity" evidence="1">
    <location>
        <begin position="403"/>
        <end position="416"/>
    </location>
</feature>
<reference evidence="2 3" key="1">
    <citation type="journal article" date="2018" name="PLoS ONE">
        <title>The draft genome of Kipferlia bialata reveals reductive genome evolution in fornicate parasites.</title>
        <authorList>
            <person name="Tanifuji G."/>
            <person name="Takabayashi S."/>
            <person name="Kume K."/>
            <person name="Takagi M."/>
            <person name="Nakayama T."/>
            <person name="Kamikawa R."/>
            <person name="Inagaki Y."/>
            <person name="Hashimoto T."/>
        </authorList>
    </citation>
    <scope>NUCLEOTIDE SEQUENCE [LARGE SCALE GENOMIC DNA]</scope>
    <source>
        <strain evidence="2">NY0173</strain>
    </source>
</reference>
<dbReference type="OrthoDB" id="2442898at2759"/>
<dbReference type="Proteomes" id="UP000265618">
    <property type="component" value="Unassembled WGS sequence"/>
</dbReference>
<protein>
    <recommendedName>
        <fullName evidence="4">DUF659 domain-containing protein</fullName>
    </recommendedName>
</protein>
<dbReference type="EMBL" id="BDIP01004151">
    <property type="protein sequence ID" value="GIQ88533.1"/>
    <property type="molecule type" value="Genomic_DNA"/>
</dbReference>
<comment type="caution">
    <text evidence="2">The sequence shown here is derived from an EMBL/GenBank/DDBJ whole genome shotgun (WGS) entry which is preliminary data.</text>
</comment>
<feature type="region of interest" description="Disordered" evidence="1">
    <location>
        <begin position="398"/>
        <end position="418"/>
    </location>
</feature>
<evidence type="ECO:0008006" key="4">
    <source>
        <dbReference type="Google" id="ProtNLM"/>
    </source>
</evidence>
<dbReference type="SUPFAM" id="SSF53098">
    <property type="entry name" value="Ribonuclease H-like"/>
    <property type="match status" value="1"/>
</dbReference>
<evidence type="ECO:0000313" key="2">
    <source>
        <dbReference type="EMBL" id="GIQ88533.1"/>
    </source>
</evidence>
<keyword evidence="3" id="KW-1185">Reference proteome</keyword>
<feature type="non-terminal residue" evidence="2">
    <location>
        <position position="1"/>
    </location>
</feature>
<feature type="non-terminal residue" evidence="2">
    <location>
        <position position="784"/>
    </location>
</feature>
<sequence>HVYWLLILPGTSAQAPSTIPPTLGADGHDVPVVDIEEDHTSLGSAATATVLDFAAGPIGVGKTTTARPQRRKRTSLMKSLLTVAATERPKRSWADVDLEKVKTDPTQRFNTQLVDRYTALVAGDPSVHIPIPRGRGGMQSITYPALMHLQDCEGGQVVWLKDDEHYVELWVPREGPIECWDSSTARRQPTKGLLTWCCNHYPVAVLERGLVVVREGMQQQCDIVNCASFAMVAATIHHSGERPSHYQWDTAEVRAYIIRCIETQTLGALPVERLEQERRVEMSRVYTILNSDSAAPIRSPLGSVGPVAPQTGTVASAASLPPQLSTAASAASLPPQLSPATSLATALGSTQQTPTMATPPPFRVFYHSASPTPKAVPKTAPELTPHSTQARRFLPVPPRVKRAAPSTSSSEPSALQESREMNARLREFFLVDEWSDEAFDKALAYFAAEAGVSLSFFGKQSWLDLANLLRQMPVTCQLPSPYRMRQTILKVASSEYNRLLEHLSGKICHCASDGWTDQQGEEHEKKNTLCLIHGGQSFFLKTVGENVSNSGEYLCQYLEESLAELKAKGILIGGIATDNAANIVKGVRLLGEKEEWAHTDRIPCSCHCTQLIIDDLWAQRCPVLIQAKNSIDLLAPWARAHKGDILRNMRAAGKKGLAWMMYSMSRWGSFGDSCGRCVELEPYFPPGAPAYNLPAIMVIHELISLVTVATKDLEGDSKTICDTLPVVMRLKEALLEHAPVYEWKVREEELESVRGEMRTPQVADVGEESEEEESEESADMSADA</sequence>
<dbReference type="InterPro" id="IPR012337">
    <property type="entry name" value="RNaseH-like_sf"/>
</dbReference>
<organism evidence="2 3">
    <name type="scientific">Kipferlia bialata</name>
    <dbReference type="NCBI Taxonomy" id="797122"/>
    <lineage>
        <taxon>Eukaryota</taxon>
        <taxon>Metamonada</taxon>
        <taxon>Carpediemonas-like organisms</taxon>
        <taxon>Kipferlia</taxon>
    </lineage>
</organism>